<dbReference type="EMBL" id="BGPR01004172">
    <property type="protein sequence ID" value="GBM96736.1"/>
    <property type="molecule type" value="Genomic_DNA"/>
</dbReference>
<gene>
    <name evidence="1" type="ORF">AVEN_91803_1</name>
</gene>
<name>A0A4Y2K5B0_ARAVE</name>
<proteinExistence type="predicted"/>
<reference evidence="1 2" key="1">
    <citation type="journal article" date="2019" name="Sci. Rep.">
        <title>Orb-weaving spider Araneus ventricosus genome elucidates the spidroin gene catalogue.</title>
        <authorList>
            <person name="Kono N."/>
            <person name="Nakamura H."/>
            <person name="Ohtoshi R."/>
            <person name="Moran D.A.P."/>
            <person name="Shinohara A."/>
            <person name="Yoshida Y."/>
            <person name="Fujiwara M."/>
            <person name="Mori M."/>
            <person name="Tomita M."/>
            <person name="Arakawa K."/>
        </authorList>
    </citation>
    <scope>NUCLEOTIDE SEQUENCE [LARGE SCALE GENOMIC DNA]</scope>
</reference>
<evidence type="ECO:0000313" key="2">
    <source>
        <dbReference type="Proteomes" id="UP000499080"/>
    </source>
</evidence>
<protein>
    <submittedName>
        <fullName evidence="1">Uncharacterized protein</fullName>
    </submittedName>
</protein>
<dbReference type="OrthoDB" id="5960270at2759"/>
<comment type="caution">
    <text evidence="1">The sequence shown here is derived from an EMBL/GenBank/DDBJ whole genome shotgun (WGS) entry which is preliminary data.</text>
</comment>
<evidence type="ECO:0000313" key="1">
    <source>
        <dbReference type="EMBL" id="GBM96736.1"/>
    </source>
</evidence>
<keyword evidence="2" id="KW-1185">Reference proteome</keyword>
<accession>A0A4Y2K5B0</accession>
<dbReference type="AlphaFoldDB" id="A0A4Y2K5B0"/>
<sequence length="180" mass="20231">MHLGELRVVEVEGLCPSFILRYILEIEDGRRQANIDDLSRRHKLSYEIKNIEIVFKAKMPFTECAMSLVVLGMLIFSTVSSYRIVREPRIGVIAGDFPVFGIGDGGGFMKRAVPVVGDMSEMPSDMKDAIHGVKMGVSSDICDNAKNNLAIDWDGSPLNYTCYHPKNRLPIIEVRLYSYK</sequence>
<dbReference type="Proteomes" id="UP000499080">
    <property type="component" value="Unassembled WGS sequence"/>
</dbReference>
<organism evidence="1 2">
    <name type="scientific">Araneus ventricosus</name>
    <name type="common">Orbweaver spider</name>
    <name type="synonym">Epeira ventricosa</name>
    <dbReference type="NCBI Taxonomy" id="182803"/>
    <lineage>
        <taxon>Eukaryota</taxon>
        <taxon>Metazoa</taxon>
        <taxon>Ecdysozoa</taxon>
        <taxon>Arthropoda</taxon>
        <taxon>Chelicerata</taxon>
        <taxon>Arachnida</taxon>
        <taxon>Araneae</taxon>
        <taxon>Araneomorphae</taxon>
        <taxon>Entelegynae</taxon>
        <taxon>Araneoidea</taxon>
        <taxon>Araneidae</taxon>
        <taxon>Araneus</taxon>
    </lineage>
</organism>